<dbReference type="RefSeq" id="WP_253544287.1">
    <property type="nucleotide sequence ID" value="NZ_JAMYZY010000044.1"/>
</dbReference>
<feature type="signal peptide" evidence="2">
    <location>
        <begin position="1"/>
        <end position="22"/>
    </location>
</feature>
<evidence type="ECO:0000313" key="5">
    <source>
        <dbReference type="Proteomes" id="UP001523528"/>
    </source>
</evidence>
<feature type="region of interest" description="Disordered" evidence="1">
    <location>
        <begin position="261"/>
        <end position="338"/>
    </location>
</feature>
<dbReference type="InterPro" id="IPR011105">
    <property type="entry name" value="Cell_wall_hydrolase_SleB"/>
</dbReference>
<dbReference type="InterPro" id="IPR042047">
    <property type="entry name" value="SleB_dom1"/>
</dbReference>
<dbReference type="Proteomes" id="UP001523528">
    <property type="component" value="Unassembled WGS sequence"/>
</dbReference>
<proteinExistence type="predicted"/>
<keyword evidence="2" id="KW-0732">Signal</keyword>
<protein>
    <submittedName>
        <fullName evidence="4">Cell wall hydrolase</fullName>
    </submittedName>
</protein>
<feature type="compositionally biased region" description="Basic and acidic residues" evidence="1">
    <location>
        <begin position="261"/>
        <end position="314"/>
    </location>
</feature>
<evidence type="ECO:0000259" key="3">
    <source>
        <dbReference type="Pfam" id="PF07486"/>
    </source>
</evidence>
<organism evidence="4 5">
    <name type="scientific">Acetobacter lambici</name>
    <dbReference type="NCBI Taxonomy" id="1332824"/>
    <lineage>
        <taxon>Bacteria</taxon>
        <taxon>Pseudomonadati</taxon>
        <taxon>Pseudomonadota</taxon>
        <taxon>Alphaproteobacteria</taxon>
        <taxon>Acetobacterales</taxon>
        <taxon>Acetobacteraceae</taxon>
        <taxon>Acetobacter</taxon>
    </lineage>
</organism>
<feature type="domain" description="Cell wall hydrolase SleB" evidence="3">
    <location>
        <begin position="78"/>
        <end position="196"/>
    </location>
</feature>
<dbReference type="Gene3D" id="1.10.10.2520">
    <property type="entry name" value="Cell wall hydrolase SleB, domain 1"/>
    <property type="match status" value="1"/>
</dbReference>
<dbReference type="GO" id="GO:0016787">
    <property type="term" value="F:hydrolase activity"/>
    <property type="evidence" value="ECO:0007669"/>
    <property type="project" value="UniProtKB-KW"/>
</dbReference>
<comment type="caution">
    <text evidence="4">The sequence shown here is derived from an EMBL/GenBank/DDBJ whole genome shotgun (WGS) entry which is preliminary data.</text>
</comment>
<keyword evidence="4" id="KW-0378">Hydrolase</keyword>
<gene>
    <name evidence="4" type="ORF">NKW50_13670</name>
</gene>
<dbReference type="EMBL" id="JAMYZZ010000042">
    <property type="protein sequence ID" value="MCP1259638.1"/>
    <property type="molecule type" value="Genomic_DNA"/>
</dbReference>
<reference evidence="4 5" key="1">
    <citation type="submission" date="2022-06" db="EMBL/GenBank/DDBJ databases">
        <title>Acetobacer genomes from food samples.</title>
        <authorList>
            <person name="Sombolestani A."/>
        </authorList>
    </citation>
    <scope>NUCLEOTIDE SEQUENCE [LARGE SCALE GENOMIC DNA]</scope>
    <source>
        <strain evidence="4 5">R-83285</strain>
    </source>
</reference>
<accession>A0ABT1F3B0</accession>
<evidence type="ECO:0000313" key="4">
    <source>
        <dbReference type="EMBL" id="MCP1259638.1"/>
    </source>
</evidence>
<evidence type="ECO:0000256" key="1">
    <source>
        <dbReference type="SAM" id="MobiDB-lite"/>
    </source>
</evidence>
<name>A0ABT1F3B0_9PROT</name>
<keyword evidence="5" id="KW-1185">Reference proteome</keyword>
<sequence>MKRKFLFLSCAAYVAAQAPAHAQDAPAAAPVAPVIATPIDASQEAHKPGMPFNLDTVAISRLDRAALARVAYAEAGNQGDAGLAAVVFVVLNRVACGHFGPTVQSVINAPGQFEPVSRAGGTWRALPPLTAEQQGRFDAIFNLIFSGFLPDPTNGALFFQNPVIVGEREASGQVSAGLTNFGGLSPIATIKDHAFYYADVAARMGVLPATGSPGLLGEVEITPEAAAMFSPLSGTKDKAGKPVSSASDGAIFIALETKEADPTADDKTTKLHVSETKESEDGEPEGEKKNPEKSEKKADKEKEISGPKKPELDTKAGQQIATGNTVPQQTLFVPINSN</sequence>
<feature type="chain" id="PRO_5046506240" evidence="2">
    <location>
        <begin position="23"/>
        <end position="338"/>
    </location>
</feature>
<evidence type="ECO:0000256" key="2">
    <source>
        <dbReference type="SAM" id="SignalP"/>
    </source>
</evidence>
<dbReference type="Pfam" id="PF07486">
    <property type="entry name" value="Hydrolase_2"/>
    <property type="match status" value="1"/>
</dbReference>
<feature type="compositionally biased region" description="Polar residues" evidence="1">
    <location>
        <begin position="316"/>
        <end position="338"/>
    </location>
</feature>